<name>A0ABR2KTP9_9EUKA</name>
<feature type="region of interest" description="Disordered" evidence="1">
    <location>
        <begin position="1"/>
        <end position="24"/>
    </location>
</feature>
<evidence type="ECO:0000313" key="3">
    <source>
        <dbReference type="Proteomes" id="UP001470230"/>
    </source>
</evidence>
<comment type="caution">
    <text evidence="2">The sequence shown here is derived from an EMBL/GenBank/DDBJ whole genome shotgun (WGS) entry which is preliminary data.</text>
</comment>
<dbReference type="EMBL" id="JAPFFF010000003">
    <property type="protein sequence ID" value="KAK8893822.1"/>
    <property type="molecule type" value="Genomic_DNA"/>
</dbReference>
<accession>A0ABR2KTP9</accession>
<protein>
    <submittedName>
        <fullName evidence="2">Uncharacterized protein</fullName>
    </submittedName>
</protein>
<evidence type="ECO:0000313" key="2">
    <source>
        <dbReference type="EMBL" id="KAK8893822.1"/>
    </source>
</evidence>
<dbReference type="Proteomes" id="UP001470230">
    <property type="component" value="Unassembled WGS sequence"/>
</dbReference>
<sequence>MSKASTKAKNQSGEAMPSSDINPGNSIQRVEECMKYMILQQWNKFNFLYPKLQKFQEIRTKGAGKMLQDDEFTSAWNNLRASSVDLMLKNLESANSFDDFIDWMKKLSDIITDHRVLWNILHTEVQPSLKVTLEQSQQIAVKFFAPEMLFEFGVESFLMSEIADFSNAKTEDDIIDMFYGAVGFMRSCNLSSNYEVSDKGFIEFVKNLLLNFSNIPDFDAHQFVWLIESIQEHLHIGHTVLRPLCESVVNDYVKEEVKKDSFKRLHKMCIISTSPFLQQLPTLQSSINCVFRRVLQENRKFVHKYIFGSYVHIIWDNGDFDDQKAQKKAASNPEKDKDDFSRPSEPLIAWKLYINNLAQRVKNQPELPTMLIVDCINDSLSFFTAYYSEVQPLRYKSTKLRMDIFELVQVIGDIYPDKIPDNTLKNLWFLLYIAAVSGAEKELLDDIKHMNSPKGNDPFLGLEHTESEFKDYKVALGRLSMKFEIEFETFPIMVKYIRRKYDGENYGDDEENEENVENAES</sequence>
<evidence type="ECO:0000256" key="1">
    <source>
        <dbReference type="SAM" id="MobiDB-lite"/>
    </source>
</evidence>
<keyword evidence="3" id="KW-1185">Reference proteome</keyword>
<reference evidence="2 3" key="1">
    <citation type="submission" date="2024-04" db="EMBL/GenBank/DDBJ databases">
        <title>Tritrichomonas musculus Genome.</title>
        <authorList>
            <person name="Alves-Ferreira E."/>
            <person name="Grigg M."/>
            <person name="Lorenzi H."/>
            <person name="Galac M."/>
        </authorList>
    </citation>
    <scope>NUCLEOTIDE SEQUENCE [LARGE SCALE GENOMIC DNA]</scope>
    <source>
        <strain evidence="2 3">EAF2021</strain>
    </source>
</reference>
<proteinExistence type="predicted"/>
<gene>
    <name evidence="2" type="ORF">M9Y10_022251</name>
</gene>
<organism evidence="2 3">
    <name type="scientific">Tritrichomonas musculus</name>
    <dbReference type="NCBI Taxonomy" id="1915356"/>
    <lineage>
        <taxon>Eukaryota</taxon>
        <taxon>Metamonada</taxon>
        <taxon>Parabasalia</taxon>
        <taxon>Tritrichomonadida</taxon>
        <taxon>Tritrichomonadidae</taxon>
        <taxon>Tritrichomonas</taxon>
    </lineage>
</organism>